<proteinExistence type="predicted"/>
<name>A0ABS5UGK3_9LACO</name>
<protein>
    <submittedName>
        <fullName evidence="1">Uncharacterized protein</fullName>
    </submittedName>
</protein>
<dbReference type="EMBL" id="JAEQMM010000003">
    <property type="protein sequence ID" value="MBT1137707.1"/>
    <property type="molecule type" value="Genomic_DNA"/>
</dbReference>
<comment type="caution">
    <text evidence="1">The sequence shown here is derived from an EMBL/GenBank/DDBJ whole genome shotgun (WGS) entry which is preliminary data.</text>
</comment>
<organism evidence="1 2">
    <name type="scientific">Lactiplantibacillus argentoratensis</name>
    <dbReference type="NCBI Taxonomy" id="271881"/>
    <lineage>
        <taxon>Bacteria</taxon>
        <taxon>Bacillati</taxon>
        <taxon>Bacillota</taxon>
        <taxon>Bacilli</taxon>
        <taxon>Lactobacillales</taxon>
        <taxon>Lactobacillaceae</taxon>
        <taxon>Lactiplantibacillus</taxon>
    </lineage>
</organism>
<evidence type="ECO:0000313" key="1">
    <source>
        <dbReference type="EMBL" id="MBT1137707.1"/>
    </source>
</evidence>
<sequence>MVEKKKIKATMKQPVAKFMKNDLLAASGFSKLDIDILKVTLSDKEQYSLEQAKNEIKKFKEAI</sequence>
<dbReference type="RefSeq" id="WP_214417744.1">
    <property type="nucleotide sequence ID" value="NZ_JAEQMM010000003.1"/>
</dbReference>
<dbReference type="Proteomes" id="UP000694640">
    <property type="component" value="Unassembled WGS sequence"/>
</dbReference>
<keyword evidence="2" id="KW-1185">Reference proteome</keyword>
<gene>
    <name evidence="1" type="ORF">JKL17_06155</name>
</gene>
<reference evidence="1 2" key="1">
    <citation type="submission" date="2021-01" db="EMBL/GenBank/DDBJ databases">
        <title>High-quality draft genome sequence data of six Lactiplantibacillus plantarum subsp. argentoratensis strains isolated from various Greek sourdoughs.</title>
        <authorList>
            <person name="Syrokou M.K."/>
            <person name="Paramithiotis S."/>
            <person name="Skandamis P.N."/>
            <person name="Drosinos E.H."/>
            <person name="Bosnea L."/>
            <person name="Mataragas M."/>
        </authorList>
    </citation>
    <scope>NUCLEOTIDE SEQUENCE [LARGE SCALE GENOMIC DNA]</scope>
    <source>
        <strain evidence="1 2">LQC 2520</strain>
    </source>
</reference>
<evidence type="ECO:0000313" key="2">
    <source>
        <dbReference type="Proteomes" id="UP000694640"/>
    </source>
</evidence>
<accession>A0ABS5UGK3</accession>